<dbReference type="SMART" id="SM00710">
    <property type="entry name" value="PbH1"/>
    <property type="match status" value="11"/>
</dbReference>
<protein>
    <submittedName>
        <fullName evidence="3">LPXTG cell wall anchor domain-containing protein</fullName>
    </submittedName>
</protein>
<dbReference type="InterPro" id="IPR006626">
    <property type="entry name" value="PbH1"/>
</dbReference>
<sequence length="2728" mass="280618">MTLVCAIPSAYAQNGTAIGDADDANVTVVSNGHIVTDNTIVAAAQDAVKTGTDASTTTDGNQQTDAGETFGNNTVFANDATFDAGNGLTDNDANDATAARNDGSADASSEAQNNTADSKSSDKTTADQNADPQFSFEATGQADRTDSSDVEAQAETADSLGGRDFAGQVTKKINGKTYILIGNEQQLRAIGTGKKVIKPIWKIETEEYQKNGCKTALTGIPYDCWVDIPDVTTQTYAGDADLDETATLRDKDADANHNIDLIPSIGERKYHYVTIDDDGKQVSAQKNADTGLTYSSTANYIIFRDIDLSKNAADKDNTNWTPLMFSAIMLGAKSKEPQTAASLWNGIDQNGDAVTDQAVRPTISNVTVRQTGELDYSKTSGIGFFGTISNQITLLDGGKKLTSLGETVVSNIRLEHVDVANESTTPKDSTTLVSIVFGVLKGLLSGLGWLLDKITGVIPGLGLDLEGVLGGLLTLKEQDPSIFATGGFAGRLDGEVTVSGCEVADVAVSNVKGMTGGFAGYSTGQTEYELLSTVLGGLVDSLSSILNAIPGLGLGDLIHWLLNGNLITAGNLIPIGYVNPTLTNNAVTNFRKGTVIGSDTQGYAGGFIGNQIGTIIENSTVTSTNPYAVKARYYAGGFSGVTRNDTMEGALSNLGVDLIKVAQPQSLIEGSTVSADVTVNAGSYAGGFAGAMANSFAVNDSLTGVCVVKATGVTSTSSEGTEERSQGFAGGFTGAATLGWVTDLGKQDAGSTNLLKGVNKILVEALTAGKDSTALLSLVGVEPSAILGVSMNGTIAVSSDNDYAGGIVGRGDGLMLAASDEQHLDDFPFWKYGRRTVPSARNNTVTGLKSVAAQGDYAGGIAGRLGTASIGGVVNDTIGLGGYLPFEVSALSVTGAANDGLTVTASGDYASAGIGKATGGRIGKATTAYKTKDANGNEINPVPDTAAVTLDNVAAVTANNYAGGFIGVSGPGDLVGSDGLDLLGLGALKISGLLSVAQGVMVEIEAARVNGIASGMTVTAKGAYKKDDPTKYYAGGFLAQSNSTQVTDAHVANLHTVTADGTAGVAGGFVALSETGGLADVADKDSILELVKIDGGLLKAVSYLIPKYDNVDVRYVNGGSVTADIAGGFTGDFQSGTVDNTAKGEKDAWAVYNLDTVTGGAYAGGFGGKVHSGALASSDGGISVLGNIGNGALTIGAEDLASIANAYVPVITNAGVHTDAATQENTSGRTITDPDDPGLTVTATTIASTDSNSGSAGGFIGYGSGVQVSNCDLTQLRHTDVKAPQNLETTGSIDDTYLSESSKYAVTGARYAGGFIGKMDIGSAASVGGGLKILGKSIGIQNVLTVLSAVVSTIEHSDVTGGIGGYSVLASNADNKDNALGMAGGFAGQIKGGHIQDSSSHEFVYIIGQISAGGYVGTMQPGAVADILGNATILDNIVDVSNAASLVQDFVPTIRNSSTDAAICGGAVRAQGTSNGTTRRGMAGGYVGHDNGGHIWGLNDASWKNENYKDGANKGKYSGPQKVAYAARIRSVYGQEIAGGYTGLMEPGSTAEAGSIGLLKGLIRIDNLAGVLAVVYPTEQHTKVTGPLRNASIDQWNTWVNNIGKYSAYGKEFTDIAKNVKNNTITTQEQLDAYLNGYVFGFNVVAGRSSYDSGANLRDSGVAGGHVGIMITGVITDGQSEDVKTVSAMRAAGGYAGTMEAGQAAKFGSLDLLGLNVDLGKLVGVAKVFVPVVKSSSVIGYRKGMKVTATGSSVTNGTGNAGGYVGMGVGAQLWGDLDSNGADLPSGSTAADAAGVNVTNLRKVSGRNNVGGYIGLATSGATADADLNSSGFLQQLLSKLISNPTELVQVLQATIVTIRGAHVRADSNEWGYTVEGAYQDEDGATKYALNAGGFAGSLQAAILGDKDSAKSNDSAQDVDVSKDPAELVVTGLRAVEGGQYAGGFFGLADVSSVTSVGGNKVEPNQDTNLLLGLLKTNEIGVLEAFRTFVYDARVTGVADGIQVKAHDSTTSGVMDSTRFTGAAGGFGGGLINGSVKQSSVANLNSVTGVNYVGGFIGHLGKSGTVSAEKVNALGQILNVTAGVLNIWGSHVENSNVSGIGAGYTVTATHGSVEYGRGETNATGREVAGGFVGYADLARIKSSQVTGLKKVTSGELAGGFVGETKRAYLVDLEANSVLLNVLFTIVNELVKALYLPQAERLGVINLSGWFPDIFGKVFDLKVLSDGDLLYVNLLGLKISVALSKADAENQQQTDVAIITIGDSTIKLPCSKDGINDTEENRANLKVTLIKANRTEVSKSSVQGIADGYDVFGGGATQGADGSGVTGYAGGFVALNDEGLFENNDMTYADTIRGASGLVGPFSGTTLLKSVYSFNTVRGIEGTGNTYHIYRDVDPSLSHALAVKTVDQNGKPTEFKGDFTYGSHMDDQTGDNGETLDVTGKLKLHLNRYDVAHLAENAFIEKYADLQYAVIANNLGGSNTGENAAKPMNVYVSAAKAVLMLDKAVTDNNGGLTPEPDDGQDPCGLNGCQTVDLTLQKVWIDGQLTRPDSITVQVTATYTDADGNQVVKDPLPCYTDECTPEDWDNPFTVTLTAKANGSAWSDTWRTKITGLPVAFVDTSSGENVVRYYTYTVKELTMTYGESTKTPSEAGYSVSVDYGKDADGRYVAKITNSAPLPNTGGSGTQWIAMLAVIILGLGTAWYLRENRVKPASTGGAGTASPFGGRRGRHAR</sequence>
<keyword evidence="2" id="KW-1133">Transmembrane helix</keyword>
<keyword evidence="2" id="KW-0472">Membrane</keyword>
<evidence type="ECO:0000313" key="3">
    <source>
        <dbReference type="EMBL" id="NEG88661.1"/>
    </source>
</evidence>
<evidence type="ECO:0000313" key="4">
    <source>
        <dbReference type="Proteomes" id="UP000469194"/>
    </source>
</evidence>
<comment type="caution">
    <text evidence="3">The sequence shown here is derived from an EMBL/GenBank/DDBJ whole genome shotgun (WGS) entry which is preliminary data.</text>
</comment>
<dbReference type="EMBL" id="WHZW01000002">
    <property type="protein sequence ID" value="NEG88661.1"/>
    <property type="molecule type" value="Genomic_DNA"/>
</dbReference>
<feature type="compositionally biased region" description="Polar residues" evidence="1">
    <location>
        <begin position="106"/>
        <end position="118"/>
    </location>
</feature>
<dbReference type="Proteomes" id="UP000469194">
    <property type="component" value="Unassembled WGS sequence"/>
</dbReference>
<feature type="compositionally biased region" description="Low complexity" evidence="1">
    <location>
        <begin position="86"/>
        <end position="102"/>
    </location>
</feature>
<evidence type="ECO:0000256" key="2">
    <source>
        <dbReference type="SAM" id="Phobius"/>
    </source>
</evidence>
<feature type="compositionally biased region" description="Polar residues" evidence="1">
    <location>
        <begin position="126"/>
        <end position="138"/>
    </location>
</feature>
<keyword evidence="2" id="KW-0812">Transmembrane</keyword>
<evidence type="ECO:0000256" key="1">
    <source>
        <dbReference type="SAM" id="MobiDB-lite"/>
    </source>
</evidence>
<feature type="transmembrane region" description="Helical" evidence="2">
    <location>
        <begin position="2683"/>
        <end position="2700"/>
    </location>
</feature>
<gene>
    <name evidence="3" type="ORF">GFD25_01295</name>
</gene>
<name>A0A6N9Z2F2_9BIFI</name>
<feature type="region of interest" description="Disordered" evidence="1">
    <location>
        <begin position="86"/>
        <end position="161"/>
    </location>
</feature>
<accession>A0A6N9Z2F2</accession>
<proteinExistence type="predicted"/>
<organism evidence="3 4">
    <name type="scientific">Bifidobacterium aerophilum</name>
    <dbReference type="NCBI Taxonomy" id="1798155"/>
    <lineage>
        <taxon>Bacteria</taxon>
        <taxon>Bacillati</taxon>
        <taxon>Actinomycetota</taxon>
        <taxon>Actinomycetes</taxon>
        <taxon>Bifidobacteriales</taxon>
        <taxon>Bifidobacteriaceae</taxon>
        <taxon>Bifidobacterium</taxon>
    </lineage>
</organism>
<dbReference type="NCBIfam" id="TIGR01167">
    <property type="entry name" value="LPXTG_anchor"/>
    <property type="match status" value="1"/>
</dbReference>
<feature type="region of interest" description="Disordered" evidence="1">
    <location>
        <begin position="2708"/>
        <end position="2728"/>
    </location>
</feature>
<reference evidence="3 4" key="1">
    <citation type="submission" date="2019-10" db="EMBL/GenBank/DDBJ databases">
        <title>Bifidobacterium from non-human primates.</title>
        <authorList>
            <person name="Modesto M."/>
        </authorList>
    </citation>
    <scope>NUCLEOTIDE SEQUENCE [LARGE SCALE GENOMIC DNA]</scope>
    <source>
        <strain evidence="3 4">TRE17</strain>
    </source>
</reference>
<keyword evidence="4" id="KW-1185">Reference proteome</keyword>